<gene>
    <name evidence="1" type="ORF">KSW38_19295</name>
</gene>
<name>A0ABS6I9Q2_9MICC</name>
<accession>A0ABS6I9Q2</accession>
<evidence type="ECO:0000313" key="2">
    <source>
        <dbReference type="Proteomes" id="UP000824166"/>
    </source>
</evidence>
<evidence type="ECO:0000313" key="1">
    <source>
        <dbReference type="EMBL" id="MBU8868443.1"/>
    </source>
</evidence>
<dbReference type="Proteomes" id="UP000824166">
    <property type="component" value="Unassembled WGS sequence"/>
</dbReference>
<organism evidence="1 2">
    <name type="scientific">Paenarthrobacter aromaticivorans</name>
    <dbReference type="NCBI Taxonomy" id="2849150"/>
    <lineage>
        <taxon>Bacteria</taxon>
        <taxon>Bacillati</taxon>
        <taxon>Actinomycetota</taxon>
        <taxon>Actinomycetes</taxon>
        <taxon>Micrococcales</taxon>
        <taxon>Micrococcaceae</taxon>
        <taxon>Paenarthrobacter</taxon>
    </lineage>
</organism>
<sequence length="184" mass="20278">MSVVIVSLIAIVSCVALGLSIGNYVRARKQLTRVTDAARGASEELIDLKRSVEEFEAWAIGYLGEDYPKADAPASNRRHAPSRVYSPSADWTAAFLAMPHALRAEGEEGSLLTHYRWALVMDNTEMAKWYRSELCAFPGADVSAKWWQIQAGDWSSNVRNTLNARAAVSPKVTRDSDSRISAAF</sequence>
<reference evidence="1 2" key="1">
    <citation type="submission" date="2021-06" db="EMBL/GenBank/DDBJ databases">
        <authorList>
            <person name="Jeong J.W."/>
        </authorList>
    </citation>
    <scope>NUCLEOTIDE SEQUENCE [LARGE SCALE GENOMIC DNA]</scope>
    <source>
        <strain evidence="1 2">MMS21-TAE1-1</strain>
    </source>
</reference>
<keyword evidence="2" id="KW-1185">Reference proteome</keyword>
<dbReference type="EMBL" id="JAHOPC010000014">
    <property type="protein sequence ID" value="MBU8868443.1"/>
    <property type="molecule type" value="Genomic_DNA"/>
</dbReference>
<proteinExistence type="predicted"/>
<comment type="caution">
    <text evidence="1">The sequence shown here is derived from an EMBL/GenBank/DDBJ whole genome shotgun (WGS) entry which is preliminary data.</text>
</comment>
<dbReference type="RefSeq" id="WP_216926560.1">
    <property type="nucleotide sequence ID" value="NZ_JAHOPC010000014.1"/>
</dbReference>
<protein>
    <submittedName>
        <fullName evidence="1">Uncharacterized protein</fullName>
    </submittedName>
</protein>